<protein>
    <submittedName>
        <fullName evidence="3">Universal stress protein family protein</fullName>
    </submittedName>
</protein>
<dbReference type="Gene3D" id="3.40.50.620">
    <property type="entry name" value="HUPs"/>
    <property type="match status" value="2"/>
</dbReference>
<dbReference type="InterPro" id="IPR006015">
    <property type="entry name" value="Universal_stress_UspA"/>
</dbReference>
<dbReference type="RefSeq" id="WP_103562994.1">
    <property type="nucleotide sequence ID" value="NZ_MTBP01000002.1"/>
</dbReference>
<comment type="caution">
    <text evidence="3">The sequence shown here is derived from an EMBL/GenBank/DDBJ whole genome shotgun (WGS) entry which is preliminary data.</text>
</comment>
<comment type="similarity">
    <text evidence="1">Belongs to the universal stress protein A family.</text>
</comment>
<dbReference type="PANTHER" id="PTHR46268:SF6">
    <property type="entry name" value="UNIVERSAL STRESS PROTEIN UP12"/>
    <property type="match status" value="1"/>
</dbReference>
<dbReference type="AlphaFoldDB" id="A0A2P4UFJ9"/>
<dbReference type="Proteomes" id="UP000242367">
    <property type="component" value="Unassembled WGS sequence"/>
</dbReference>
<dbReference type="PANTHER" id="PTHR46268">
    <property type="entry name" value="STRESS RESPONSE PROTEIN NHAX"/>
    <property type="match status" value="1"/>
</dbReference>
<evidence type="ECO:0000259" key="2">
    <source>
        <dbReference type="Pfam" id="PF00582"/>
    </source>
</evidence>
<name>A0A2P4UFJ9_9ACTN</name>
<evidence type="ECO:0000313" key="4">
    <source>
        <dbReference type="Proteomes" id="UP000242367"/>
    </source>
</evidence>
<dbReference type="SUPFAM" id="SSF52402">
    <property type="entry name" value="Adenine nucleotide alpha hydrolases-like"/>
    <property type="match status" value="1"/>
</dbReference>
<dbReference type="InterPro" id="IPR014729">
    <property type="entry name" value="Rossmann-like_a/b/a_fold"/>
</dbReference>
<reference evidence="3 4" key="1">
    <citation type="journal article" date="2017" name="Chemistry">
        <title>Isolation, Biosynthesis and Chemical Modifications of Rubterolones A-F: Rare Tropolone Alkaloids from Actinomadura sp. 5-2.</title>
        <authorList>
            <person name="Guo H."/>
            <person name="Benndorf R."/>
            <person name="Leichnitz D."/>
            <person name="Klassen J.L."/>
            <person name="Vollmers J."/>
            <person name="Gorls H."/>
            <person name="Steinacker M."/>
            <person name="Weigel C."/>
            <person name="Dahse H.M."/>
            <person name="Kaster A.K."/>
            <person name="de Beer Z.W."/>
            <person name="Poulsen M."/>
            <person name="Beemelmanns C."/>
        </authorList>
    </citation>
    <scope>NUCLEOTIDE SEQUENCE [LARGE SCALE GENOMIC DNA]</scope>
    <source>
        <strain evidence="3 4">5-2</strain>
    </source>
</reference>
<sequence length="267" mass="27195">MIGQHLLVGYAPGRGGDEALATAFDLVRHTGGLVTVAHVHPPGRPAAATEAATLLGRLRTRLDDPATEVVAVASRSVGRGLATAAARAGADAIVIGSAAGGARGRITLGSAADHLLHSAPESVLVVPAGHVPAARAERLTVMYVGRPQCEEAVLRASVAAQEYGVPLRLLTLALEGDPRGPLQDDLALAVRLALDSSGLDPDDVSAGLGEGDDVAAAMADAGWDPGEMMVVASSEDASPHRVFLSEIGLKMVRAALCPVIVLPRGYT</sequence>
<proteinExistence type="inferred from homology"/>
<feature type="domain" description="UspA" evidence="2">
    <location>
        <begin position="4"/>
        <end position="127"/>
    </location>
</feature>
<keyword evidence="4" id="KW-1185">Reference proteome</keyword>
<organism evidence="3 4">
    <name type="scientific">Actinomadura rubteroloni</name>
    <dbReference type="NCBI Taxonomy" id="1926885"/>
    <lineage>
        <taxon>Bacteria</taxon>
        <taxon>Bacillati</taxon>
        <taxon>Actinomycetota</taxon>
        <taxon>Actinomycetes</taxon>
        <taxon>Streptosporangiales</taxon>
        <taxon>Thermomonosporaceae</taxon>
        <taxon>Actinomadura</taxon>
    </lineage>
</organism>
<accession>A0A2P4UFJ9</accession>
<dbReference type="EMBL" id="MTBP01000002">
    <property type="protein sequence ID" value="POM23788.1"/>
    <property type="molecule type" value="Genomic_DNA"/>
</dbReference>
<evidence type="ECO:0000256" key="1">
    <source>
        <dbReference type="ARBA" id="ARBA00008791"/>
    </source>
</evidence>
<dbReference type="Pfam" id="PF00582">
    <property type="entry name" value="Usp"/>
    <property type="match status" value="1"/>
</dbReference>
<dbReference type="PRINTS" id="PR01438">
    <property type="entry name" value="UNVRSLSTRESS"/>
</dbReference>
<gene>
    <name evidence="3" type="ORF">BTM25_24100</name>
</gene>
<dbReference type="InterPro" id="IPR006016">
    <property type="entry name" value="UspA"/>
</dbReference>
<evidence type="ECO:0000313" key="3">
    <source>
        <dbReference type="EMBL" id="POM23788.1"/>
    </source>
</evidence>